<feature type="transmembrane region" description="Helical" evidence="1">
    <location>
        <begin position="289"/>
        <end position="310"/>
    </location>
</feature>
<gene>
    <name evidence="2" type="ORF">ACFQWG_05340</name>
</gene>
<keyword evidence="1" id="KW-0472">Membrane</keyword>
<sequence>MVRLVVRRNRVRLAAWWAYVVVMLAYVAAYYRESLPTQRALDDFAAVSATPGMRALTGVAAEPATLGGAVWTKIWMTLALGLAFGMVFLVTRNGRADEEEGRCELLRSRVLGIHAGSAATWTVMAALCALAGAGAALVCLQQGLDPQGAGHSGSWLFGLSVAGVGLVAIGVSALAGQVASTSRGANGLASAVIGVFYALRMAGDLGNGALTWASPIGWGQEARPWGQERWWPLLLQCGLALILLGAAAVLEEHRDHGAGLLPDRPGPSGAPARWASPPGLALRLERGAILGWTAAIAATAVILGSVTQPMENLVADASPEVAARLGGEGMDALVAMLVRIVALVVLAFALQATLPLRGDEASGLLEAQLSRGLSRTRWALGRLAVPVLGAGALLALAGACMGAAYGAVVGDAGQIRLLAGAALAYWPATMTLVGAAVAVFGWFPRAATATTWTLLAAVWVVEMAGVTTGLPRWVLDATPFHATPPLPSEPMAWTPLAAMTVLAVALAALGVGRLARRDLDAG</sequence>
<feature type="transmembrane region" description="Helical" evidence="1">
    <location>
        <begin position="111"/>
        <end position="135"/>
    </location>
</feature>
<accession>A0ABW2SM68</accession>
<comment type="caution">
    <text evidence="2">The sequence shown here is derived from an EMBL/GenBank/DDBJ whole genome shotgun (WGS) entry which is preliminary data.</text>
</comment>
<keyword evidence="1" id="KW-1133">Transmembrane helix</keyword>
<proteinExistence type="predicted"/>
<feature type="transmembrane region" description="Helical" evidence="1">
    <location>
        <begin position="383"/>
        <end position="405"/>
    </location>
</feature>
<organism evidence="2 3">
    <name type="scientific">Schaalia naturae</name>
    <dbReference type="NCBI Taxonomy" id="635203"/>
    <lineage>
        <taxon>Bacteria</taxon>
        <taxon>Bacillati</taxon>
        <taxon>Actinomycetota</taxon>
        <taxon>Actinomycetes</taxon>
        <taxon>Actinomycetales</taxon>
        <taxon>Actinomycetaceae</taxon>
        <taxon>Schaalia</taxon>
    </lineage>
</organism>
<reference evidence="3" key="1">
    <citation type="journal article" date="2019" name="Int. J. Syst. Evol. Microbiol.">
        <title>The Global Catalogue of Microorganisms (GCM) 10K type strain sequencing project: providing services to taxonomists for standard genome sequencing and annotation.</title>
        <authorList>
            <consortium name="The Broad Institute Genomics Platform"/>
            <consortium name="The Broad Institute Genome Sequencing Center for Infectious Disease"/>
            <person name="Wu L."/>
            <person name="Ma J."/>
        </authorList>
    </citation>
    <scope>NUCLEOTIDE SEQUENCE [LARGE SCALE GENOMIC DNA]</scope>
    <source>
        <strain evidence="3">CCUG 56698</strain>
    </source>
</reference>
<evidence type="ECO:0000313" key="2">
    <source>
        <dbReference type="EMBL" id="MFC7580633.1"/>
    </source>
</evidence>
<keyword evidence="3" id="KW-1185">Reference proteome</keyword>
<feature type="transmembrane region" description="Helical" evidence="1">
    <location>
        <begin position="330"/>
        <end position="350"/>
    </location>
</feature>
<feature type="transmembrane region" description="Helical" evidence="1">
    <location>
        <begin position="417"/>
        <end position="440"/>
    </location>
</feature>
<protein>
    <submittedName>
        <fullName evidence="2">ABC transporter permease</fullName>
    </submittedName>
</protein>
<feature type="transmembrane region" description="Helical" evidence="1">
    <location>
        <begin position="74"/>
        <end position="91"/>
    </location>
</feature>
<feature type="transmembrane region" description="Helical" evidence="1">
    <location>
        <begin position="12"/>
        <end position="31"/>
    </location>
</feature>
<name>A0ABW2SM68_9ACTO</name>
<feature type="transmembrane region" description="Helical" evidence="1">
    <location>
        <begin position="493"/>
        <end position="515"/>
    </location>
</feature>
<dbReference type="Proteomes" id="UP001596527">
    <property type="component" value="Unassembled WGS sequence"/>
</dbReference>
<dbReference type="EMBL" id="JBHTEF010000001">
    <property type="protein sequence ID" value="MFC7580633.1"/>
    <property type="molecule type" value="Genomic_DNA"/>
</dbReference>
<feature type="transmembrane region" description="Helical" evidence="1">
    <location>
        <begin position="155"/>
        <end position="176"/>
    </location>
</feature>
<dbReference type="RefSeq" id="WP_380972865.1">
    <property type="nucleotide sequence ID" value="NZ_JBHTEF010000001.1"/>
</dbReference>
<evidence type="ECO:0000256" key="1">
    <source>
        <dbReference type="SAM" id="Phobius"/>
    </source>
</evidence>
<keyword evidence="1" id="KW-0812">Transmembrane</keyword>
<feature type="transmembrane region" description="Helical" evidence="1">
    <location>
        <begin position="452"/>
        <end position="473"/>
    </location>
</feature>
<evidence type="ECO:0000313" key="3">
    <source>
        <dbReference type="Proteomes" id="UP001596527"/>
    </source>
</evidence>